<gene>
    <name evidence="3" type="ORF">Tci_025985</name>
</gene>
<feature type="compositionally biased region" description="Basic and acidic residues" evidence="1">
    <location>
        <begin position="161"/>
        <end position="170"/>
    </location>
</feature>
<feature type="domain" description="Retrovirus-related Pol polyprotein from transposon TNT 1-94-like beta-barrel" evidence="2">
    <location>
        <begin position="217"/>
        <end position="288"/>
    </location>
</feature>
<feature type="region of interest" description="Disordered" evidence="1">
    <location>
        <begin position="1"/>
        <end position="36"/>
    </location>
</feature>
<sequence length="319" mass="35445">MAFVSSNSTSSTNEADTTASGVSTTHTQGRDLDMNGQRISFEKSKVECFNYHKNGHFVRKCRAPKNKDNKGREYGKETVPVESLTENALISQDGIGGVFVDVISNIAPKDVKTVKTIDVNHKVLTRSGKINTAGASVNIAARPVNTAGSKSIVNHPRLKSKAYERGHSQDTRPNNKYSSNKNSIFNKKVNTVRENDCTARDRAVGNPQQKEYKEKGIIDSGYSRYMIGNKCYLTDFEAYDGGFVSFGDGKGRIFGKSKIKTGKLDFNDVYFCKELKYNMFSVSQMCDKKNNVLFTDTECLVLSSNFKLLDTSQVLLRVL</sequence>
<evidence type="ECO:0000256" key="1">
    <source>
        <dbReference type="SAM" id="MobiDB-lite"/>
    </source>
</evidence>
<proteinExistence type="predicted"/>
<dbReference type="AlphaFoldDB" id="A0A6L2KZM4"/>
<dbReference type="Pfam" id="PF22936">
    <property type="entry name" value="Pol_BBD"/>
    <property type="match status" value="1"/>
</dbReference>
<feature type="compositionally biased region" description="Polar residues" evidence="1">
    <location>
        <begin position="1"/>
        <end position="27"/>
    </location>
</feature>
<dbReference type="EMBL" id="BKCJ010003262">
    <property type="protein sequence ID" value="GEU54007.1"/>
    <property type="molecule type" value="Genomic_DNA"/>
</dbReference>
<name>A0A6L2KZM4_TANCI</name>
<evidence type="ECO:0000313" key="3">
    <source>
        <dbReference type="EMBL" id="GEU54007.1"/>
    </source>
</evidence>
<dbReference type="InterPro" id="IPR036875">
    <property type="entry name" value="Znf_CCHC_sf"/>
</dbReference>
<dbReference type="InterPro" id="IPR054722">
    <property type="entry name" value="PolX-like_BBD"/>
</dbReference>
<feature type="region of interest" description="Disordered" evidence="1">
    <location>
        <begin position="148"/>
        <end position="182"/>
    </location>
</feature>
<reference evidence="3" key="1">
    <citation type="journal article" date="2019" name="Sci. Rep.">
        <title>Draft genome of Tanacetum cinerariifolium, the natural source of mosquito coil.</title>
        <authorList>
            <person name="Yamashiro T."/>
            <person name="Shiraishi A."/>
            <person name="Satake H."/>
            <person name="Nakayama K."/>
        </authorList>
    </citation>
    <scope>NUCLEOTIDE SEQUENCE</scope>
</reference>
<dbReference type="GO" id="GO:0003676">
    <property type="term" value="F:nucleic acid binding"/>
    <property type="evidence" value="ECO:0007669"/>
    <property type="project" value="InterPro"/>
</dbReference>
<feature type="compositionally biased region" description="Polar residues" evidence="1">
    <location>
        <begin position="171"/>
        <end position="182"/>
    </location>
</feature>
<dbReference type="SUPFAM" id="SSF57756">
    <property type="entry name" value="Retrovirus zinc finger-like domains"/>
    <property type="match status" value="1"/>
</dbReference>
<accession>A0A6L2KZM4</accession>
<organism evidence="3">
    <name type="scientific">Tanacetum cinerariifolium</name>
    <name type="common">Dalmatian daisy</name>
    <name type="synonym">Chrysanthemum cinerariifolium</name>
    <dbReference type="NCBI Taxonomy" id="118510"/>
    <lineage>
        <taxon>Eukaryota</taxon>
        <taxon>Viridiplantae</taxon>
        <taxon>Streptophyta</taxon>
        <taxon>Embryophyta</taxon>
        <taxon>Tracheophyta</taxon>
        <taxon>Spermatophyta</taxon>
        <taxon>Magnoliopsida</taxon>
        <taxon>eudicotyledons</taxon>
        <taxon>Gunneridae</taxon>
        <taxon>Pentapetalae</taxon>
        <taxon>asterids</taxon>
        <taxon>campanulids</taxon>
        <taxon>Asterales</taxon>
        <taxon>Asteraceae</taxon>
        <taxon>Asteroideae</taxon>
        <taxon>Anthemideae</taxon>
        <taxon>Anthemidinae</taxon>
        <taxon>Tanacetum</taxon>
    </lineage>
</organism>
<comment type="caution">
    <text evidence="3">The sequence shown here is derived from an EMBL/GenBank/DDBJ whole genome shotgun (WGS) entry which is preliminary data.</text>
</comment>
<dbReference type="GO" id="GO:0008270">
    <property type="term" value="F:zinc ion binding"/>
    <property type="evidence" value="ECO:0007669"/>
    <property type="project" value="InterPro"/>
</dbReference>
<protein>
    <submittedName>
        <fullName evidence="3">Ribonuclease H-like domain-containing protein</fullName>
    </submittedName>
</protein>
<evidence type="ECO:0000259" key="2">
    <source>
        <dbReference type="Pfam" id="PF22936"/>
    </source>
</evidence>